<sequence>MFHLQRSKPIFRFKFPNFPATQSRLLNTLSSLFSRCKSRQQLQQIHARFVLHGFHQNPTLSCKLIDCYANFGLLNLSHHVFNSIIDPNSALYNAILRNLTRFGEYERTLLVYREMVAKSMHPDEQTYPFVLRSCCCLSNVQFGKNIHGCLIKLGVDSYDTVVTVLVEMYEKCIDFENAHQLFDKMSVKDLDCWSSLITEAPQNGNGDDISRLFGRMKSEPLVTDSLTFINLLRSVSGLSSIQLAKIVHCIAIVSNLCGDLLVDTAVLSLYSKLGSLVDARKLFEKIPEKDRVVWNIMIAAYAREGRPMECLELFESMARSGIRADLFTALPVISSISQLKRADWGKQTHANILRNGSDSQVSVHNSLIDMYCECNSLDSACKIFNSVTNKTVISWSAMIKGNVKHGYPLIALSLFFRMKSDGIQADFITVINIMPAFVDIGALENVKYLHGYSLKLALTSLPSLNTALLITYAKCGCIDMAQRLFEEERVDDKDLIMWNSMISAHANHGDWSQCFNLYNQMKCSNSNPDQVTFLGLLTACVNSGLVEKGKEFFKEMIESYSCQPSQEHYACMVNLLGRAGLINEAGELVRNMPIKPDARVWGPLLSACKLHPGSKLAEFAAEKLIDMEPKNAGNYILLSNIYAAAGKWDGVAKMRSFLRDKGLKKTPGCSWLEINGRVAEFRVADRTHPRAEDIYAILGNLELDIKEAKEMSPEKLAASKPSPLPLLPNLKQPLLVLKSQITVPD</sequence>
<dbReference type="InterPro" id="IPR046848">
    <property type="entry name" value="E_motif"/>
</dbReference>
<comment type="caution">
    <text evidence="3">The sequence shown here is derived from an EMBL/GenBank/DDBJ whole genome shotgun (WGS) entry which is preliminary data.</text>
</comment>
<dbReference type="Pfam" id="PF01535">
    <property type="entry name" value="PPR"/>
    <property type="match status" value="4"/>
</dbReference>
<dbReference type="GO" id="GO:0003723">
    <property type="term" value="F:RNA binding"/>
    <property type="evidence" value="ECO:0007669"/>
    <property type="project" value="InterPro"/>
</dbReference>
<protein>
    <submittedName>
        <fullName evidence="3">Pentatricopeptide repeat-containing protein, chloroplastic</fullName>
    </submittedName>
</protein>
<evidence type="ECO:0000256" key="2">
    <source>
        <dbReference type="PROSITE-ProRule" id="PRU00708"/>
    </source>
</evidence>
<dbReference type="GO" id="GO:0009451">
    <property type="term" value="P:RNA modification"/>
    <property type="evidence" value="ECO:0007669"/>
    <property type="project" value="InterPro"/>
</dbReference>
<proteinExistence type="predicted"/>
<dbReference type="EMBL" id="JAGKQH010000018">
    <property type="protein sequence ID" value="KAG6573373.1"/>
    <property type="molecule type" value="Genomic_DNA"/>
</dbReference>
<accession>A0AAV6M197</accession>
<feature type="repeat" description="PPR" evidence="2">
    <location>
        <begin position="88"/>
        <end position="122"/>
    </location>
</feature>
<keyword evidence="4" id="KW-1185">Reference proteome</keyword>
<dbReference type="PANTHER" id="PTHR47926:SF347">
    <property type="entry name" value="PENTATRICOPEPTIDE REPEAT-CONTAINING PROTEIN"/>
    <property type="match status" value="1"/>
</dbReference>
<dbReference type="Proteomes" id="UP000685013">
    <property type="component" value="Chromosome 18"/>
</dbReference>
<reference evidence="3 4" key="1">
    <citation type="journal article" date="2021" name="Hortic Res">
        <title>The domestication of Cucurbita argyrosperma as revealed by the genome of its wild relative.</title>
        <authorList>
            <person name="Barrera-Redondo J."/>
            <person name="Sanchez-de la Vega G."/>
            <person name="Aguirre-Liguori J.A."/>
            <person name="Castellanos-Morales G."/>
            <person name="Gutierrez-Guerrero Y.T."/>
            <person name="Aguirre-Dugua X."/>
            <person name="Aguirre-Planter E."/>
            <person name="Tenaillon M.I."/>
            <person name="Lira-Saade R."/>
            <person name="Eguiarte L.E."/>
        </authorList>
    </citation>
    <scope>NUCLEOTIDE SEQUENCE [LARGE SCALE GENOMIC DNA]</scope>
    <source>
        <strain evidence="3">JBR-2021</strain>
    </source>
</reference>
<name>A0AAV6M197_9ROSI</name>
<evidence type="ECO:0000313" key="4">
    <source>
        <dbReference type="Proteomes" id="UP000685013"/>
    </source>
</evidence>
<feature type="repeat" description="PPR" evidence="2">
    <location>
        <begin position="391"/>
        <end position="425"/>
    </location>
</feature>
<evidence type="ECO:0000313" key="3">
    <source>
        <dbReference type="EMBL" id="KAG6573373.1"/>
    </source>
</evidence>
<dbReference type="InterPro" id="IPR046960">
    <property type="entry name" value="PPR_At4g14850-like_plant"/>
</dbReference>
<feature type="repeat" description="PPR" evidence="2">
    <location>
        <begin position="529"/>
        <end position="559"/>
    </location>
</feature>
<dbReference type="NCBIfam" id="TIGR00756">
    <property type="entry name" value="PPR"/>
    <property type="match status" value="4"/>
</dbReference>
<feature type="repeat" description="PPR" evidence="2">
    <location>
        <begin position="494"/>
        <end position="528"/>
    </location>
</feature>
<dbReference type="InterPro" id="IPR002885">
    <property type="entry name" value="PPR_rpt"/>
</dbReference>
<feature type="repeat" description="PPR" evidence="2">
    <location>
        <begin position="290"/>
        <end position="324"/>
    </location>
</feature>
<feature type="non-terminal residue" evidence="3">
    <location>
        <position position="1"/>
    </location>
</feature>
<gene>
    <name evidence="3" type="primary">PCMP-H40</name>
    <name evidence="3" type="ORF">SDJN03_27260</name>
</gene>
<dbReference type="FunFam" id="1.25.40.10:FF:000366">
    <property type="entry name" value="Pentatricopeptide (PPR) repeat-containing protein"/>
    <property type="match status" value="1"/>
</dbReference>
<dbReference type="PROSITE" id="PS51375">
    <property type="entry name" value="PPR"/>
    <property type="match status" value="5"/>
</dbReference>
<dbReference type="PANTHER" id="PTHR47926">
    <property type="entry name" value="PENTATRICOPEPTIDE REPEAT-CONTAINING PROTEIN"/>
    <property type="match status" value="1"/>
</dbReference>
<evidence type="ECO:0000256" key="1">
    <source>
        <dbReference type="ARBA" id="ARBA00022737"/>
    </source>
</evidence>
<keyword evidence="1" id="KW-0677">Repeat</keyword>
<dbReference type="Pfam" id="PF13041">
    <property type="entry name" value="PPR_2"/>
    <property type="match status" value="2"/>
</dbReference>
<organism evidence="3 4">
    <name type="scientific">Cucurbita argyrosperma subsp. sororia</name>
    <dbReference type="NCBI Taxonomy" id="37648"/>
    <lineage>
        <taxon>Eukaryota</taxon>
        <taxon>Viridiplantae</taxon>
        <taxon>Streptophyta</taxon>
        <taxon>Embryophyta</taxon>
        <taxon>Tracheophyta</taxon>
        <taxon>Spermatophyta</taxon>
        <taxon>Magnoliopsida</taxon>
        <taxon>eudicotyledons</taxon>
        <taxon>Gunneridae</taxon>
        <taxon>Pentapetalae</taxon>
        <taxon>rosids</taxon>
        <taxon>fabids</taxon>
        <taxon>Cucurbitales</taxon>
        <taxon>Cucurbitaceae</taxon>
        <taxon>Cucurbiteae</taxon>
        <taxon>Cucurbita</taxon>
    </lineage>
</organism>
<dbReference type="FunFam" id="1.25.40.10:FF:000031">
    <property type="entry name" value="Pentatricopeptide repeat-containing protein mitochondrial"/>
    <property type="match status" value="1"/>
</dbReference>
<dbReference type="AlphaFoldDB" id="A0AAV6M197"/>
<dbReference type="Pfam" id="PF20431">
    <property type="entry name" value="E_motif"/>
    <property type="match status" value="1"/>
</dbReference>